<dbReference type="SUPFAM" id="SSF49464">
    <property type="entry name" value="Carboxypeptidase regulatory domain-like"/>
    <property type="match status" value="1"/>
</dbReference>
<reference evidence="4 5" key="1">
    <citation type="submission" date="2020-04" db="EMBL/GenBank/DDBJ databases">
        <authorList>
            <person name="Yin C."/>
        </authorList>
    </citation>
    <scope>NUCLEOTIDE SEQUENCE [LARGE SCALE GENOMIC DNA]</scope>
    <source>
        <strain evidence="4 5">Ak56</strain>
    </source>
</reference>
<protein>
    <submittedName>
        <fullName evidence="4">TonB-dependent receptor</fullName>
    </submittedName>
</protein>
<dbReference type="InterPro" id="IPR039426">
    <property type="entry name" value="TonB-dep_rcpt-like"/>
</dbReference>
<evidence type="ECO:0000313" key="4">
    <source>
        <dbReference type="EMBL" id="NLR81357.1"/>
    </source>
</evidence>
<evidence type="ECO:0000256" key="1">
    <source>
        <dbReference type="PROSITE-ProRule" id="PRU01360"/>
    </source>
</evidence>
<comment type="similarity">
    <text evidence="1">Belongs to the TonB-dependent receptor family.</text>
</comment>
<keyword evidence="1" id="KW-0812">Transmembrane</keyword>
<feature type="domain" description="TonB-dependent receptor plug" evidence="3">
    <location>
        <begin position="205"/>
        <end position="312"/>
    </location>
</feature>
<dbReference type="Gene3D" id="3.55.50.30">
    <property type="match status" value="1"/>
</dbReference>
<keyword evidence="1" id="KW-0998">Cell outer membrane</keyword>
<keyword evidence="5" id="KW-1185">Reference proteome</keyword>
<dbReference type="PROSITE" id="PS52016">
    <property type="entry name" value="TONB_DEPENDENT_REC_3"/>
    <property type="match status" value="1"/>
</dbReference>
<dbReference type="InterPro" id="IPR012910">
    <property type="entry name" value="Plug_dom"/>
</dbReference>
<name>A0A847SQV3_9BACT</name>
<dbReference type="InterPro" id="IPR023997">
    <property type="entry name" value="TonB-dep_OMP_SusC/RagA_CS"/>
</dbReference>
<dbReference type="EMBL" id="JABAHZ010000005">
    <property type="protein sequence ID" value="NLR81357.1"/>
    <property type="molecule type" value="Genomic_DNA"/>
</dbReference>
<organism evidence="4 5">
    <name type="scientific">Chitinophaga eiseniae</name>
    <dbReference type="NCBI Taxonomy" id="634771"/>
    <lineage>
        <taxon>Bacteria</taxon>
        <taxon>Pseudomonadati</taxon>
        <taxon>Bacteroidota</taxon>
        <taxon>Chitinophagia</taxon>
        <taxon>Chitinophagales</taxon>
        <taxon>Chitinophagaceae</taxon>
        <taxon>Chitinophaga</taxon>
    </lineage>
</organism>
<evidence type="ECO:0000313" key="5">
    <source>
        <dbReference type="Proteomes" id="UP000552864"/>
    </source>
</evidence>
<dbReference type="Proteomes" id="UP000552864">
    <property type="component" value="Unassembled WGS sequence"/>
</dbReference>
<gene>
    <name evidence="4" type="ORF">HGH91_22215</name>
</gene>
<dbReference type="GO" id="GO:0009279">
    <property type="term" value="C:cell outer membrane"/>
    <property type="evidence" value="ECO:0007669"/>
    <property type="project" value="UniProtKB-SubCell"/>
</dbReference>
<comment type="caution">
    <text evidence="4">The sequence shown here is derived from an EMBL/GenBank/DDBJ whole genome shotgun (WGS) entry which is preliminary data.</text>
</comment>
<dbReference type="NCBIfam" id="TIGR04057">
    <property type="entry name" value="SusC_RagA_signa"/>
    <property type="match status" value="1"/>
</dbReference>
<accession>A0A847SQV3</accession>
<feature type="signal peptide" evidence="2">
    <location>
        <begin position="1"/>
        <end position="21"/>
    </location>
</feature>
<keyword evidence="2" id="KW-0732">Signal</keyword>
<keyword evidence="1" id="KW-0472">Membrane</keyword>
<dbReference type="InterPro" id="IPR023996">
    <property type="entry name" value="TonB-dep_OMP_SusC/RagA"/>
</dbReference>
<keyword evidence="1" id="KW-0813">Transport</keyword>
<evidence type="ECO:0000256" key="2">
    <source>
        <dbReference type="SAM" id="SignalP"/>
    </source>
</evidence>
<dbReference type="AlphaFoldDB" id="A0A847SQV3"/>
<dbReference type="NCBIfam" id="TIGR04056">
    <property type="entry name" value="OMP_RagA_SusC"/>
    <property type="match status" value="1"/>
</dbReference>
<dbReference type="RefSeq" id="WP_168740979.1">
    <property type="nucleotide sequence ID" value="NZ_JABAHZ010000005.1"/>
</dbReference>
<keyword evidence="4" id="KW-0675">Receptor</keyword>
<dbReference type="Pfam" id="PF13715">
    <property type="entry name" value="CarbopepD_reg_2"/>
    <property type="match status" value="1"/>
</dbReference>
<dbReference type="SUPFAM" id="SSF56935">
    <property type="entry name" value="Porins"/>
    <property type="match status" value="1"/>
</dbReference>
<dbReference type="Pfam" id="PF07715">
    <property type="entry name" value="Plug"/>
    <property type="match status" value="1"/>
</dbReference>
<dbReference type="Gene3D" id="2.170.130.10">
    <property type="entry name" value="TonB-dependent receptor, plug domain"/>
    <property type="match status" value="1"/>
</dbReference>
<dbReference type="InterPro" id="IPR008969">
    <property type="entry name" value="CarboxyPept-like_regulatory"/>
</dbReference>
<feature type="chain" id="PRO_5032565959" evidence="2">
    <location>
        <begin position="22"/>
        <end position="1116"/>
    </location>
</feature>
<comment type="subcellular location">
    <subcellularLocation>
        <location evidence="1">Cell outer membrane</location>
        <topology evidence="1">Multi-pass membrane protein</topology>
    </subcellularLocation>
</comment>
<keyword evidence="1" id="KW-1134">Transmembrane beta strand</keyword>
<evidence type="ECO:0000259" key="3">
    <source>
        <dbReference type="Pfam" id="PF07715"/>
    </source>
</evidence>
<dbReference type="Gene3D" id="2.60.40.1120">
    <property type="entry name" value="Carboxypeptidase-like, regulatory domain"/>
    <property type="match status" value="1"/>
</dbReference>
<sequence length="1116" mass="123096">MKLTAFLLTVACLHVNAGAFSQNVSISVHNAPLKKVFNEIRKQTKYNFLYPNELLDRVAGVTVDLKSVPLEKALHACLENSFLEYSIVEKTVIIKQKTERTPVPPPSVEAVENRVRGKVTDENGSPLPGVSVVLKGTNKGASTDNNGEYAIVVPDGTSKILVYSFIGMEQKEVNIGSKTEINVVLKQVVQQQQEIVVVGYGTQKKVNLTGSVATVKGADLAKRQVINPVAALEGMLPGVQITQNSGQPGAENLNVLIRGQGTYSPAGSAPLVLINGVPGNLSDYSPTMIESISVLKDAASASIYGARAANGVILVTLKSGINRSGKVTVSYDFAGQMAKATRLPKFVTNSAQYMELFNQANINGGVNNPDLMYPQSVIDQYKNSTDPSKYPNADWQGLMFRTAPTYLHNISISGGSKTSYDASISYNDQQGIMRGFSYRKYNALFNMTSEVSQRLRAGLTMGLKSGDQSQPINGADDAYYQALAHPPTALPWVQDGSGRYTYRAFPWEYVRPNQFAANEQVARNVDYAANAQLWLDLKLFKGLNWYTKGAVNGYFNKNKAFGNTIPTYNFFHPDSMALSNNIPAIGLSEYMDQTIYKSIYTYLNYDNAFGDHHIGVQAGYSQEEENYSKLSGSRPSFSTGSTLQELNAGDATPQFNGGTSNTWALRSVFGRAKYDFKGKYLFEFNMRYDGSSRLAPEKRFGIFPSASAGWRISEERFMDALKSRGIVNDMKLRASWGKLGNQNIGNYPYQALVNLGNPYPFGNTLQTGAYVSGLNNENITWEETTMSDAGLDLTMFNHFNLVFDIYRKQTENILRTAQVAYVVGLTPPTVNSGAMRNTGMELAISYNNSIKSGAMKDFSYNVGFNISGFRNTTVKFGAQQDNGNTVIKEGTPWNSWYLLQMDGIFQTQDEVNKAPKQFGDATQAGDIRYKDTNNDGVIDNNDRVVMTKGVFPSFVYGATISLAWKGFDLYTFLQGVKGQYGFYSFTAGLTPFYAGTPPMADKVDKYWTPQNHSNTDPILYFYTTAGAQRVWSHPSTYQLFDKSYMRVKQMQVGYTVPAASLSKTHVGLSYLRIFVAADNFLTFTKFPGTDPEKPQDGGFLSYPQNKAFSFGISAKF</sequence>
<dbReference type="InterPro" id="IPR037066">
    <property type="entry name" value="Plug_dom_sf"/>
</dbReference>
<proteinExistence type="inferred from homology"/>